<dbReference type="Gene3D" id="1.20.1250.20">
    <property type="entry name" value="MFS general substrate transporter like domains"/>
    <property type="match status" value="2"/>
</dbReference>
<organism evidence="9 10">
    <name type="scientific">Linnemannia elongata AG-77</name>
    <dbReference type="NCBI Taxonomy" id="1314771"/>
    <lineage>
        <taxon>Eukaryota</taxon>
        <taxon>Fungi</taxon>
        <taxon>Fungi incertae sedis</taxon>
        <taxon>Mucoromycota</taxon>
        <taxon>Mortierellomycotina</taxon>
        <taxon>Mortierellomycetes</taxon>
        <taxon>Mortierellales</taxon>
        <taxon>Mortierellaceae</taxon>
        <taxon>Linnemannia</taxon>
    </lineage>
</organism>
<dbReference type="Proteomes" id="UP000078512">
    <property type="component" value="Unassembled WGS sequence"/>
</dbReference>
<gene>
    <name evidence="9" type="ORF">K457DRAFT_137653</name>
</gene>
<keyword evidence="5 7" id="KW-1133">Transmembrane helix</keyword>
<evidence type="ECO:0000313" key="9">
    <source>
        <dbReference type="EMBL" id="OAQ29774.1"/>
    </source>
</evidence>
<dbReference type="InterPro" id="IPR050930">
    <property type="entry name" value="MFS_Vesicular_Transporter"/>
</dbReference>
<dbReference type="STRING" id="1314771.A0A197JZV4"/>
<evidence type="ECO:0000256" key="3">
    <source>
        <dbReference type="ARBA" id="ARBA00022448"/>
    </source>
</evidence>
<proteinExistence type="inferred from homology"/>
<evidence type="ECO:0000256" key="5">
    <source>
        <dbReference type="ARBA" id="ARBA00022989"/>
    </source>
</evidence>
<dbReference type="PANTHER" id="PTHR23506:SF23">
    <property type="entry name" value="GH10249P"/>
    <property type="match status" value="1"/>
</dbReference>
<dbReference type="InterPro" id="IPR011701">
    <property type="entry name" value="MFS"/>
</dbReference>
<feature type="transmembrane region" description="Helical" evidence="7">
    <location>
        <begin position="368"/>
        <end position="388"/>
    </location>
</feature>
<dbReference type="SUPFAM" id="SSF103473">
    <property type="entry name" value="MFS general substrate transporter"/>
    <property type="match status" value="1"/>
</dbReference>
<accession>A0A197JZV4</accession>
<feature type="domain" description="Major facilitator superfamily (MFS) profile" evidence="8">
    <location>
        <begin position="112"/>
        <end position="514"/>
    </location>
</feature>
<keyword evidence="6 7" id="KW-0472">Membrane</keyword>
<feature type="transmembrane region" description="Helical" evidence="7">
    <location>
        <begin position="490"/>
        <end position="510"/>
    </location>
</feature>
<dbReference type="GO" id="GO:0022857">
    <property type="term" value="F:transmembrane transporter activity"/>
    <property type="evidence" value="ECO:0007669"/>
    <property type="project" value="InterPro"/>
</dbReference>
<dbReference type="AlphaFoldDB" id="A0A197JZV4"/>
<feature type="transmembrane region" description="Helical" evidence="7">
    <location>
        <begin position="394"/>
        <end position="412"/>
    </location>
</feature>
<evidence type="ECO:0000259" key="8">
    <source>
        <dbReference type="PROSITE" id="PS50850"/>
    </source>
</evidence>
<evidence type="ECO:0000256" key="7">
    <source>
        <dbReference type="SAM" id="Phobius"/>
    </source>
</evidence>
<evidence type="ECO:0000256" key="2">
    <source>
        <dbReference type="ARBA" id="ARBA00006829"/>
    </source>
</evidence>
<dbReference type="GO" id="GO:0016020">
    <property type="term" value="C:membrane"/>
    <property type="evidence" value="ECO:0007669"/>
    <property type="project" value="UniProtKB-SubCell"/>
</dbReference>
<protein>
    <submittedName>
        <fullName evidence="9">MFS general substrate transporter</fullName>
    </submittedName>
</protein>
<keyword evidence="4 7" id="KW-0812">Transmembrane</keyword>
<feature type="transmembrane region" description="Helical" evidence="7">
    <location>
        <begin position="268"/>
        <end position="289"/>
    </location>
</feature>
<comment type="subcellular location">
    <subcellularLocation>
        <location evidence="1">Membrane</location>
        <topology evidence="1">Multi-pass membrane protein</topology>
    </subcellularLocation>
</comment>
<feature type="transmembrane region" description="Helical" evidence="7">
    <location>
        <begin position="419"/>
        <end position="441"/>
    </location>
</feature>
<dbReference type="Pfam" id="PF07690">
    <property type="entry name" value="MFS_1"/>
    <property type="match status" value="2"/>
</dbReference>
<comment type="similarity">
    <text evidence="2">Belongs to the major facilitator superfamily. Vesicular transporter family.</text>
</comment>
<dbReference type="EMBL" id="KV442039">
    <property type="protein sequence ID" value="OAQ29774.1"/>
    <property type="molecule type" value="Genomic_DNA"/>
</dbReference>
<dbReference type="CDD" id="cd17325">
    <property type="entry name" value="MFS_MdtG_SLC18_like"/>
    <property type="match status" value="1"/>
</dbReference>
<keyword evidence="10" id="KW-1185">Reference proteome</keyword>
<evidence type="ECO:0000256" key="6">
    <source>
        <dbReference type="ARBA" id="ARBA00023136"/>
    </source>
</evidence>
<evidence type="ECO:0000313" key="10">
    <source>
        <dbReference type="Proteomes" id="UP000078512"/>
    </source>
</evidence>
<name>A0A197JZV4_9FUNG</name>
<feature type="transmembrane region" description="Helical" evidence="7">
    <location>
        <begin position="181"/>
        <end position="202"/>
    </location>
</feature>
<feature type="transmembrane region" description="Helical" evidence="7">
    <location>
        <begin position="111"/>
        <end position="138"/>
    </location>
</feature>
<dbReference type="InterPro" id="IPR020846">
    <property type="entry name" value="MFS_dom"/>
</dbReference>
<feature type="transmembrane region" description="Helical" evidence="7">
    <location>
        <begin position="150"/>
        <end position="169"/>
    </location>
</feature>
<evidence type="ECO:0000256" key="1">
    <source>
        <dbReference type="ARBA" id="ARBA00004141"/>
    </source>
</evidence>
<sequence length="560" mass="61326">MQPVANGSAVNLSASNTCDADHASSPININNNDKYEFDATTYNDKYELDSTPPSAAVAATPNYKQELTETDSLEKGTVIPIRPDQALSNQAPLSDVGKKPFLYGLRTHKHYITLTILLALFTDMVSYGIIIPIMPSIIEHMGGDSTKTGVLVAVYAAGIMSASPIFGMISDKMASRRLPMMIGLTGLLTSTIIFMFAKVYWLLIIARFFQGVSGGAVWTLGLALMTDSFPASEMGIQMGKSLIGHTMGMLGGPPIGGLLHDAYGERAPFYFCIVFILMVMTALGCLIEVRADEALELREFDAELRERALAKGIEFKVPVKTSLWQIITTKRMIAAVTVTTLEAFDLSSLEPTLPFYLRDRFGMSEGQIGLVFIAFTMPTIVSPLAGWVSDRYGAKILCCTAVIICACFMLVLSIENKPLWGIVLNLVGIGLATSSFIAPILGEISAVVRRTGDSAAYARAFAIFNMAFSFGMLIGPIIAGYIYQHHGFKWNCITTACILFFFVPIMIMWMGDRKAKMEDIAMYEREEEERQMMLADVKLIKAERRAAEELNAATLCHPAL</sequence>
<evidence type="ECO:0000256" key="4">
    <source>
        <dbReference type="ARBA" id="ARBA00022692"/>
    </source>
</evidence>
<dbReference type="PANTHER" id="PTHR23506">
    <property type="entry name" value="GH10249P"/>
    <property type="match status" value="1"/>
</dbReference>
<dbReference type="PRINTS" id="PR01035">
    <property type="entry name" value="TCRTETA"/>
</dbReference>
<dbReference type="InterPro" id="IPR036259">
    <property type="entry name" value="MFS_trans_sf"/>
</dbReference>
<dbReference type="InterPro" id="IPR001958">
    <property type="entry name" value="Tet-R_TetA/multi-R_MdtG-like"/>
</dbReference>
<reference evidence="9 10" key="1">
    <citation type="submission" date="2016-05" db="EMBL/GenBank/DDBJ databases">
        <title>Genome sequencing reveals origins of a unique bacterial endosymbiosis in the earliest lineages of terrestrial Fungi.</title>
        <authorList>
            <consortium name="DOE Joint Genome Institute"/>
            <person name="Uehling J."/>
            <person name="Gryganskyi A."/>
            <person name="Hameed K."/>
            <person name="Tschaplinski T."/>
            <person name="Misztal P."/>
            <person name="Wu S."/>
            <person name="Desiro A."/>
            <person name="Vande Pol N."/>
            <person name="Du Z.-Y."/>
            <person name="Zienkiewicz A."/>
            <person name="Zienkiewicz K."/>
            <person name="Morin E."/>
            <person name="Tisserant E."/>
            <person name="Splivallo R."/>
            <person name="Hainaut M."/>
            <person name="Henrissat B."/>
            <person name="Ohm R."/>
            <person name="Kuo A."/>
            <person name="Yan J."/>
            <person name="Lipzen A."/>
            <person name="Nolan M."/>
            <person name="Labutti K."/>
            <person name="Barry K."/>
            <person name="Goldstein A."/>
            <person name="Labbe J."/>
            <person name="Schadt C."/>
            <person name="Tuskan G."/>
            <person name="Grigoriev I."/>
            <person name="Martin F."/>
            <person name="Vilgalys R."/>
            <person name="Bonito G."/>
        </authorList>
    </citation>
    <scope>NUCLEOTIDE SEQUENCE [LARGE SCALE GENOMIC DNA]</scope>
    <source>
        <strain evidence="9 10">AG-77</strain>
    </source>
</reference>
<feature type="transmembrane region" description="Helical" evidence="7">
    <location>
        <begin position="461"/>
        <end position="483"/>
    </location>
</feature>
<keyword evidence="3" id="KW-0813">Transport</keyword>
<dbReference type="OrthoDB" id="5086884at2759"/>
<dbReference type="PROSITE" id="PS50850">
    <property type="entry name" value="MFS"/>
    <property type="match status" value="1"/>
</dbReference>